<comment type="caution">
    <text evidence="1">The sequence shown here is derived from an EMBL/GenBank/DDBJ whole genome shotgun (WGS) entry which is preliminary data.</text>
</comment>
<proteinExistence type="predicted"/>
<keyword evidence="2" id="KW-1185">Reference proteome</keyword>
<evidence type="ECO:0000313" key="2">
    <source>
        <dbReference type="Proteomes" id="UP001202961"/>
    </source>
</evidence>
<gene>
    <name evidence="1" type="ORF">NB063_24535</name>
</gene>
<organism evidence="1 2">
    <name type="scientific">Aporhodopirellula aestuarii</name>
    <dbReference type="NCBI Taxonomy" id="2950107"/>
    <lineage>
        <taxon>Bacteria</taxon>
        <taxon>Pseudomonadati</taxon>
        <taxon>Planctomycetota</taxon>
        <taxon>Planctomycetia</taxon>
        <taxon>Pirellulales</taxon>
        <taxon>Pirellulaceae</taxon>
        <taxon>Aporhodopirellula</taxon>
    </lineage>
</organism>
<reference evidence="1 2" key="1">
    <citation type="journal article" date="2022" name="Syst. Appl. Microbiol.">
        <title>Rhodopirellula aestuarii sp. nov., a novel member of the genus Rhodopirellula isolated from brackish sediments collected in the Tagus River estuary, Portugal.</title>
        <authorList>
            <person name="Vitorino I.R."/>
            <person name="Klimek D."/>
            <person name="Calusinska M."/>
            <person name="Lobo-da-Cunha A."/>
            <person name="Vasconcelos V."/>
            <person name="Lage O.M."/>
        </authorList>
    </citation>
    <scope>NUCLEOTIDE SEQUENCE [LARGE SCALE GENOMIC DNA]</scope>
    <source>
        <strain evidence="1 2">ICT_H3.1</strain>
    </source>
</reference>
<dbReference type="Proteomes" id="UP001202961">
    <property type="component" value="Unassembled WGS sequence"/>
</dbReference>
<accession>A0ABT0UBT2</accession>
<dbReference type="EMBL" id="JAMQBK010000066">
    <property type="protein sequence ID" value="MCM2373796.1"/>
    <property type="molecule type" value="Genomic_DNA"/>
</dbReference>
<dbReference type="RefSeq" id="WP_250931668.1">
    <property type="nucleotide sequence ID" value="NZ_JAMQBK010000066.1"/>
</dbReference>
<protein>
    <submittedName>
        <fullName evidence="1">Uncharacterized protein</fullName>
    </submittedName>
</protein>
<name>A0ABT0UBT2_9BACT</name>
<sequence length="49" mass="5308">MVANRVIHVTQRKVIASPFCTEAKGMELRKILPNASSVAKQQSVSGVAR</sequence>
<evidence type="ECO:0000313" key="1">
    <source>
        <dbReference type="EMBL" id="MCM2373796.1"/>
    </source>
</evidence>